<sequence length="203" mass="22164">MTEAEWLMATDPIPLLEFLRDRASDRKLRLFALACSRRALSHGRIAWTVSAIEANEQYADEQVSTDSTNRDSDFVTLAIETARQFADTEAWNTVVNAANPDYAVEIATQNAARAAEGVAHCDLVRELFGNPFHSISHDPAWRTEAVVGLAAGVYADRAFDRLPVLADALEDAGCADADILTHCRGPGPHVRGCWVVDLLLGKS</sequence>
<proteinExistence type="predicted"/>
<evidence type="ECO:0000313" key="2">
    <source>
        <dbReference type="Proteomes" id="UP000319576"/>
    </source>
</evidence>
<gene>
    <name evidence="1" type="ORF">ETAA1_49180</name>
</gene>
<dbReference type="AlphaFoldDB" id="A0A517XZJ6"/>
<dbReference type="EMBL" id="CP036273">
    <property type="protein sequence ID" value="QDU22929.1"/>
    <property type="molecule type" value="Genomic_DNA"/>
</dbReference>
<protein>
    <recommendedName>
        <fullName evidence="3">SMI1/KNR4 family protein</fullName>
    </recommendedName>
</protein>
<accession>A0A517XZJ6</accession>
<dbReference type="KEGG" id="uli:ETAA1_49180"/>
<reference evidence="1 2" key="1">
    <citation type="submission" date="2019-02" db="EMBL/GenBank/DDBJ databases">
        <title>Deep-cultivation of Planctomycetes and their phenomic and genomic characterization uncovers novel biology.</title>
        <authorList>
            <person name="Wiegand S."/>
            <person name="Jogler M."/>
            <person name="Boedeker C."/>
            <person name="Pinto D."/>
            <person name="Vollmers J."/>
            <person name="Rivas-Marin E."/>
            <person name="Kohn T."/>
            <person name="Peeters S.H."/>
            <person name="Heuer A."/>
            <person name="Rast P."/>
            <person name="Oberbeckmann S."/>
            <person name="Bunk B."/>
            <person name="Jeske O."/>
            <person name="Meyerdierks A."/>
            <person name="Storesund J.E."/>
            <person name="Kallscheuer N."/>
            <person name="Luecker S."/>
            <person name="Lage O.M."/>
            <person name="Pohl T."/>
            <person name="Merkel B.J."/>
            <person name="Hornburger P."/>
            <person name="Mueller R.-W."/>
            <person name="Bruemmer F."/>
            <person name="Labrenz M."/>
            <person name="Spormann A.M."/>
            <person name="Op den Camp H."/>
            <person name="Overmann J."/>
            <person name="Amann R."/>
            <person name="Jetten M.S.M."/>
            <person name="Mascher T."/>
            <person name="Medema M.H."/>
            <person name="Devos D.P."/>
            <person name="Kaster A.-K."/>
            <person name="Ovreas L."/>
            <person name="Rohde M."/>
            <person name="Galperin M.Y."/>
            <person name="Jogler C."/>
        </authorList>
    </citation>
    <scope>NUCLEOTIDE SEQUENCE [LARGE SCALE GENOMIC DNA]</scope>
    <source>
        <strain evidence="1 2">ETA_A1</strain>
    </source>
</reference>
<dbReference type="Proteomes" id="UP000319576">
    <property type="component" value="Chromosome"/>
</dbReference>
<evidence type="ECO:0008006" key="3">
    <source>
        <dbReference type="Google" id="ProtNLM"/>
    </source>
</evidence>
<keyword evidence="2" id="KW-1185">Reference proteome</keyword>
<name>A0A517XZJ6_9BACT</name>
<dbReference type="RefSeq" id="WP_238389294.1">
    <property type="nucleotide sequence ID" value="NZ_CP036273.1"/>
</dbReference>
<organism evidence="1 2">
    <name type="scientific">Urbifossiella limnaea</name>
    <dbReference type="NCBI Taxonomy" id="2528023"/>
    <lineage>
        <taxon>Bacteria</taxon>
        <taxon>Pseudomonadati</taxon>
        <taxon>Planctomycetota</taxon>
        <taxon>Planctomycetia</taxon>
        <taxon>Gemmatales</taxon>
        <taxon>Gemmataceae</taxon>
        <taxon>Urbifossiella</taxon>
    </lineage>
</organism>
<evidence type="ECO:0000313" key="1">
    <source>
        <dbReference type="EMBL" id="QDU22929.1"/>
    </source>
</evidence>